<feature type="domain" description="UvrD-like helicase C-terminal" evidence="12">
    <location>
        <begin position="572"/>
        <end position="619"/>
    </location>
</feature>
<evidence type="ECO:0000259" key="12">
    <source>
        <dbReference type="Pfam" id="PF13538"/>
    </source>
</evidence>
<keyword evidence="15" id="KW-1185">Reference proteome</keyword>
<dbReference type="NCBIfam" id="TIGR01447">
    <property type="entry name" value="recD"/>
    <property type="match status" value="1"/>
</dbReference>
<dbReference type="GO" id="GO:0000724">
    <property type="term" value="P:double-strand break repair via homologous recombination"/>
    <property type="evidence" value="ECO:0007669"/>
    <property type="project" value="UniProtKB-UniRule"/>
</dbReference>
<dbReference type="InterPro" id="IPR027417">
    <property type="entry name" value="P-loop_NTPase"/>
</dbReference>
<comment type="caution">
    <text evidence="14">The sequence shown here is derived from an EMBL/GenBank/DDBJ whole genome shotgun (WGS) entry which is preliminary data.</text>
</comment>
<comment type="miscellaneous">
    <text evidence="11">In the RecBCD complex, RecB has a slow 3'-5' helicase, an exonuclease activity and loads RecA onto ssDNA, RecD has a fast 5'-3' helicase activity, while RecC stimulates the ATPase and processivity of the RecB helicase and contributes to recognition of the Chi site.</text>
</comment>
<gene>
    <name evidence="11 14" type="primary">recD</name>
    <name evidence="14" type="ORF">CWE25_10445</name>
</gene>
<keyword evidence="2 11" id="KW-0547">Nucleotide-binding</keyword>
<proteinExistence type="inferred from homology"/>
<dbReference type="Pfam" id="PF13538">
    <property type="entry name" value="UvrD_C_2"/>
    <property type="match status" value="1"/>
</dbReference>
<dbReference type="Gene3D" id="3.40.50.300">
    <property type="entry name" value="P-loop containing nucleotide triphosphate hydrolases"/>
    <property type="match status" value="3"/>
</dbReference>
<evidence type="ECO:0000256" key="8">
    <source>
        <dbReference type="ARBA" id="ARBA00023125"/>
    </source>
</evidence>
<name>A0A432XSL5_9GAMM</name>
<dbReference type="Pfam" id="PF21185">
    <property type="entry name" value="RecD_N"/>
    <property type="match status" value="1"/>
</dbReference>
<dbReference type="CDD" id="cd17933">
    <property type="entry name" value="DEXSc_RecD-like"/>
    <property type="match status" value="1"/>
</dbReference>
<comment type="subunit">
    <text evidence="11">Heterotrimer of RecB, RecC and RecD. All subunits contribute to DNA-binding.</text>
</comment>
<dbReference type="HAMAP" id="MF_01487">
    <property type="entry name" value="RecD"/>
    <property type="match status" value="1"/>
</dbReference>
<evidence type="ECO:0000313" key="14">
    <source>
        <dbReference type="EMBL" id="RUO51690.1"/>
    </source>
</evidence>
<keyword evidence="4 11" id="KW-0378">Hydrolase</keyword>
<evidence type="ECO:0000256" key="3">
    <source>
        <dbReference type="ARBA" id="ARBA00022763"/>
    </source>
</evidence>
<keyword evidence="5 11" id="KW-0347">Helicase</keyword>
<keyword evidence="10 11" id="KW-0413">Isomerase</keyword>
<dbReference type="GO" id="GO:0003677">
    <property type="term" value="F:DNA binding"/>
    <property type="evidence" value="ECO:0007669"/>
    <property type="project" value="UniProtKB-UniRule"/>
</dbReference>
<feature type="domain" description="RecBCD enzyme subunit RecD N-terminal" evidence="13">
    <location>
        <begin position="18"/>
        <end position="130"/>
    </location>
</feature>
<evidence type="ECO:0000256" key="11">
    <source>
        <dbReference type="HAMAP-Rule" id="MF_01487"/>
    </source>
</evidence>
<reference evidence="15" key="1">
    <citation type="journal article" date="2018" name="Front. Microbiol.">
        <title>Genome-Based Analysis Reveals the Taxonomy and Diversity of the Family Idiomarinaceae.</title>
        <authorList>
            <person name="Liu Y."/>
            <person name="Lai Q."/>
            <person name="Shao Z."/>
        </authorList>
    </citation>
    <scope>NUCLEOTIDE SEQUENCE [LARGE SCALE GENOMIC DNA]</scope>
    <source>
        <strain evidence="15">F23</strain>
    </source>
</reference>
<evidence type="ECO:0000256" key="2">
    <source>
        <dbReference type="ARBA" id="ARBA00022741"/>
    </source>
</evidence>
<evidence type="ECO:0000256" key="6">
    <source>
        <dbReference type="ARBA" id="ARBA00022839"/>
    </source>
</evidence>
<comment type="catalytic activity">
    <reaction evidence="11">
        <text>ATP + H2O = ADP + phosphate + H(+)</text>
        <dbReference type="Rhea" id="RHEA:13065"/>
        <dbReference type="ChEBI" id="CHEBI:15377"/>
        <dbReference type="ChEBI" id="CHEBI:15378"/>
        <dbReference type="ChEBI" id="CHEBI:30616"/>
        <dbReference type="ChEBI" id="CHEBI:43474"/>
        <dbReference type="ChEBI" id="CHEBI:456216"/>
        <dbReference type="EC" id="5.6.2.3"/>
    </reaction>
</comment>
<keyword evidence="6 11" id="KW-0269">Exonuclease</keyword>
<evidence type="ECO:0000256" key="10">
    <source>
        <dbReference type="ARBA" id="ARBA00023235"/>
    </source>
</evidence>
<dbReference type="GO" id="GO:0016887">
    <property type="term" value="F:ATP hydrolysis activity"/>
    <property type="evidence" value="ECO:0007669"/>
    <property type="project" value="RHEA"/>
</dbReference>
<dbReference type="PANTHER" id="PTHR43788:SF6">
    <property type="entry name" value="DNA HELICASE B"/>
    <property type="match status" value="1"/>
</dbReference>
<evidence type="ECO:0000256" key="7">
    <source>
        <dbReference type="ARBA" id="ARBA00022840"/>
    </source>
</evidence>
<dbReference type="GO" id="GO:0008854">
    <property type="term" value="F:exodeoxyribonuclease V activity"/>
    <property type="evidence" value="ECO:0007669"/>
    <property type="project" value="InterPro"/>
</dbReference>
<feature type="binding site" evidence="11">
    <location>
        <begin position="195"/>
        <end position="202"/>
    </location>
    <ligand>
        <name>ATP</name>
        <dbReference type="ChEBI" id="CHEBI:30616"/>
    </ligand>
</feature>
<dbReference type="AlphaFoldDB" id="A0A432XSL5"/>
<protein>
    <recommendedName>
        <fullName evidence="11">RecBCD enzyme subunit RecD</fullName>
        <ecNumber evidence="11">5.6.2.3</ecNumber>
    </recommendedName>
    <alternativeName>
        <fullName evidence="11">DNA 5'-3' helicase subunit RecD</fullName>
    </alternativeName>
    <alternativeName>
        <fullName evidence="11">Exonuclease V subunit RecD</fullName>
        <shortName evidence="11">ExoV subunit RecD</shortName>
    </alternativeName>
    <alternativeName>
        <fullName evidence="11">Helicase/nuclease RecBCD subunit RecD</fullName>
    </alternativeName>
</protein>
<dbReference type="InterPro" id="IPR006344">
    <property type="entry name" value="RecD"/>
</dbReference>
<dbReference type="EMBL" id="PIPV01000009">
    <property type="protein sequence ID" value="RUO51690.1"/>
    <property type="molecule type" value="Genomic_DNA"/>
</dbReference>
<keyword evidence="1 11" id="KW-0540">Nuclease</keyword>
<dbReference type="CDD" id="cd18809">
    <property type="entry name" value="SF1_C_RecD"/>
    <property type="match status" value="1"/>
</dbReference>
<accession>A0A432XSL5</accession>
<comment type="function">
    <text evidence="11">A helicase/nuclease that prepares dsDNA breaks (DSB) for recombinational DNA repair. Binds to DSBs and unwinds DNA via a highly rapid and processive ATP-dependent bidirectional helicase activity. Unwinds dsDNA until it encounters a Chi (crossover hotspot instigator) sequence from the 3' direction. Cuts ssDNA a few nucleotides 3' to the Chi site. The properties and activities of the enzyme are changed at Chi. The Chi-altered holoenzyme produces a long 3'-ssDNA overhang and facilitates RecA-binding to the ssDNA for homologous DNA recombination and repair. Holoenzyme degrades any linearized DNA that is unable to undergo homologous recombination. In the holoenzyme this subunit has ssDNA-dependent ATPase and 5'-3' helicase activity. When added to pre-assembled RecBC greatly stimulates nuclease activity and augments holoenzyme processivity. Negatively regulates the RecA-loading ability of RecBCD.</text>
</comment>
<evidence type="ECO:0000313" key="15">
    <source>
        <dbReference type="Proteomes" id="UP000287330"/>
    </source>
</evidence>
<dbReference type="PANTHER" id="PTHR43788">
    <property type="entry name" value="DNA2/NAM7 HELICASE FAMILY MEMBER"/>
    <property type="match status" value="1"/>
</dbReference>
<organism evidence="14 15">
    <name type="scientific">Idiomarina fontislapidosi</name>
    <dbReference type="NCBI Taxonomy" id="263723"/>
    <lineage>
        <taxon>Bacteria</taxon>
        <taxon>Pseudomonadati</taxon>
        <taxon>Pseudomonadota</taxon>
        <taxon>Gammaproteobacteria</taxon>
        <taxon>Alteromonadales</taxon>
        <taxon>Idiomarinaceae</taxon>
        <taxon>Idiomarina</taxon>
    </lineage>
</organism>
<dbReference type="EC" id="5.6.2.3" evidence="11"/>
<dbReference type="Proteomes" id="UP000287330">
    <property type="component" value="Unassembled WGS sequence"/>
</dbReference>
<keyword evidence="7 11" id="KW-0067">ATP-binding</keyword>
<evidence type="ECO:0000259" key="13">
    <source>
        <dbReference type="Pfam" id="PF21185"/>
    </source>
</evidence>
<dbReference type="Gene3D" id="1.10.10.1020">
    <property type="entry name" value="RecBCD complex, subunit RecD, N-terminal domain"/>
    <property type="match status" value="1"/>
</dbReference>
<evidence type="ECO:0000256" key="9">
    <source>
        <dbReference type="ARBA" id="ARBA00023204"/>
    </source>
</evidence>
<dbReference type="OrthoDB" id="9803432at2"/>
<evidence type="ECO:0000256" key="1">
    <source>
        <dbReference type="ARBA" id="ARBA00022722"/>
    </source>
</evidence>
<dbReference type="InterPro" id="IPR050534">
    <property type="entry name" value="Coronavir_polyprotein_1ab"/>
</dbReference>
<keyword evidence="8 11" id="KW-0238">DNA-binding</keyword>
<dbReference type="InterPro" id="IPR041851">
    <property type="entry name" value="RecD_N_sf"/>
</dbReference>
<keyword evidence="3 11" id="KW-0227">DNA damage</keyword>
<dbReference type="GO" id="GO:0005524">
    <property type="term" value="F:ATP binding"/>
    <property type="evidence" value="ECO:0007669"/>
    <property type="project" value="UniProtKB-UniRule"/>
</dbReference>
<dbReference type="InterPro" id="IPR049550">
    <property type="entry name" value="RecD_N"/>
</dbReference>
<comment type="similarity">
    <text evidence="11">Belongs to the RecD family.</text>
</comment>
<sequence>MSHEALSYLRTVADEWFEHQWIRAVDRAMIDFLLRSGETHPAMLALAMLTSHQAGRGLTSLKLDELKNSPERCLALPPSGRPYTVTSPTELLNQLNVFDTSWQSSVTLQGKDSQSSPLVLVSQHEGERLYLRRYWYCEQYNSANLERRMETSFKVDDNALNKTLDALFDADDAPLNWQRMACANAARSGFSVITGGPGTGKTYTVVRLLVVLQQQFQQTHGRALRIKLAAPTGKAAARLSESINQALSELNDKLPAELKALLANIQVEASTVHKLLGVIAHSRRYRHHDKNPIRADLIVIDEASMLDIEMMTALLQATPADAQLVLLGDKDQLASVEAGAVLGNLCEGAENGRYWSSTIDSLTHTPEQRALLTEYYDEQGPKRLQHVVMLRQTRRFEQAIAEVANAINRQDTQTLARLMSTQAEGSGHGTVNWLMLENDTESRFDALIKNGFSQYLSALKTWRNAPPEQRDAAAVLHAYGAFQLLTGLRNGPWGAHALNRYVADVLGVDSERWYEGRPVMVTKNDYGLRLNNGDIGVTFRMPETGQLRVAFFDVNGKVKWVLPSRLNHVETVYVMTVHKSQGSEFAHAVLVSPQHDSPVLTKELLYTGVTRAKKQLTLVVSRKSVLLDAVSKKINR</sequence>
<evidence type="ECO:0000256" key="4">
    <source>
        <dbReference type="ARBA" id="ARBA00022801"/>
    </source>
</evidence>
<dbReference type="SUPFAM" id="SSF52540">
    <property type="entry name" value="P-loop containing nucleoside triphosphate hydrolases"/>
    <property type="match status" value="1"/>
</dbReference>
<dbReference type="InterPro" id="IPR027785">
    <property type="entry name" value="UvrD-like_helicase_C"/>
</dbReference>
<dbReference type="GO" id="GO:0043139">
    <property type="term" value="F:5'-3' DNA helicase activity"/>
    <property type="evidence" value="ECO:0007669"/>
    <property type="project" value="UniProtKB-UniRule"/>
</dbReference>
<dbReference type="GO" id="GO:0017116">
    <property type="term" value="F:single-stranded DNA helicase activity"/>
    <property type="evidence" value="ECO:0007669"/>
    <property type="project" value="TreeGrafter"/>
</dbReference>
<keyword evidence="9 11" id="KW-0234">DNA repair</keyword>
<dbReference type="Pfam" id="PF13245">
    <property type="entry name" value="AAA_19"/>
    <property type="match status" value="1"/>
</dbReference>
<dbReference type="GO" id="GO:0009338">
    <property type="term" value="C:exodeoxyribonuclease V complex"/>
    <property type="evidence" value="ECO:0007669"/>
    <property type="project" value="InterPro"/>
</dbReference>
<evidence type="ECO:0000256" key="5">
    <source>
        <dbReference type="ARBA" id="ARBA00022806"/>
    </source>
</evidence>